<name>A0ABP8K246_9BACT</name>
<protein>
    <submittedName>
        <fullName evidence="1">Uncharacterized protein</fullName>
    </submittedName>
</protein>
<evidence type="ECO:0000313" key="2">
    <source>
        <dbReference type="Proteomes" id="UP001500936"/>
    </source>
</evidence>
<sequence length="120" mass="13189">MLSHEKSTNLLDATMTALEGEPASVASQESIGLVDQWIQALRDSENTREVAGALEQLKHQLTAGQPNPDELYQTLKELADKTQFLSTEVGPEGDLFTRMKGLVTALQQFSDRLSNQADTQ</sequence>
<dbReference type="Proteomes" id="UP001500936">
    <property type="component" value="Unassembled WGS sequence"/>
</dbReference>
<reference evidence="2" key="1">
    <citation type="journal article" date="2019" name="Int. J. Syst. Evol. Microbiol.">
        <title>The Global Catalogue of Microorganisms (GCM) 10K type strain sequencing project: providing services to taxonomists for standard genome sequencing and annotation.</title>
        <authorList>
            <consortium name="The Broad Institute Genomics Platform"/>
            <consortium name="The Broad Institute Genome Sequencing Center for Infectious Disease"/>
            <person name="Wu L."/>
            <person name="Ma J."/>
        </authorList>
    </citation>
    <scope>NUCLEOTIDE SEQUENCE [LARGE SCALE GENOMIC DNA]</scope>
    <source>
        <strain evidence="2">JCM 17925</strain>
    </source>
</reference>
<gene>
    <name evidence="1" type="ORF">GCM10023187_11500</name>
</gene>
<dbReference type="RefSeq" id="WP_345264860.1">
    <property type="nucleotide sequence ID" value="NZ_BAABHB010000002.1"/>
</dbReference>
<accession>A0ABP8K246</accession>
<evidence type="ECO:0000313" key="1">
    <source>
        <dbReference type="EMBL" id="GAA4399518.1"/>
    </source>
</evidence>
<organism evidence="1 2">
    <name type="scientific">Nibrella viscosa</name>
    <dbReference type="NCBI Taxonomy" id="1084524"/>
    <lineage>
        <taxon>Bacteria</taxon>
        <taxon>Pseudomonadati</taxon>
        <taxon>Bacteroidota</taxon>
        <taxon>Cytophagia</taxon>
        <taxon>Cytophagales</taxon>
        <taxon>Spirosomataceae</taxon>
        <taxon>Nibrella</taxon>
    </lineage>
</organism>
<keyword evidence="2" id="KW-1185">Reference proteome</keyword>
<dbReference type="EMBL" id="BAABHB010000002">
    <property type="protein sequence ID" value="GAA4399518.1"/>
    <property type="molecule type" value="Genomic_DNA"/>
</dbReference>
<proteinExistence type="predicted"/>
<comment type="caution">
    <text evidence="1">The sequence shown here is derived from an EMBL/GenBank/DDBJ whole genome shotgun (WGS) entry which is preliminary data.</text>
</comment>